<dbReference type="PANTHER" id="PTHR43179">
    <property type="entry name" value="RHAMNOSYLTRANSFERASE WBBL"/>
    <property type="match status" value="1"/>
</dbReference>
<keyword evidence="8" id="KW-1185">Reference proteome</keyword>
<dbReference type="RefSeq" id="WP_271219771.1">
    <property type="nucleotide sequence ID" value="NZ_BAAAVD010000049.1"/>
</dbReference>
<comment type="pathway">
    <text evidence="1">Cell wall biogenesis; cell wall polysaccharide biosynthesis.</text>
</comment>
<dbReference type="AlphaFoldDB" id="A0A9W6I3J4"/>
<evidence type="ECO:0000259" key="6">
    <source>
        <dbReference type="Pfam" id="PF02709"/>
    </source>
</evidence>
<name>A0A9W6I3J4_9ACTN</name>
<protein>
    <submittedName>
        <fullName evidence="7">Glycosyl transferase</fullName>
    </submittedName>
</protein>
<proteinExistence type="inferred from homology"/>
<dbReference type="InterPro" id="IPR001173">
    <property type="entry name" value="Glyco_trans_2-like"/>
</dbReference>
<dbReference type="SUPFAM" id="SSF53448">
    <property type="entry name" value="Nucleotide-diphospho-sugar transferases"/>
    <property type="match status" value="1"/>
</dbReference>
<feature type="domain" description="Galactosyltransferase C-terminal" evidence="6">
    <location>
        <begin position="182"/>
        <end position="236"/>
    </location>
</feature>
<reference evidence="7" key="1">
    <citation type="journal article" date="2014" name="Int. J. Syst. Evol. Microbiol.">
        <title>Complete genome sequence of Corynebacterium casei LMG S-19264T (=DSM 44701T), isolated from a smear-ripened cheese.</title>
        <authorList>
            <consortium name="US DOE Joint Genome Institute (JGI-PGF)"/>
            <person name="Walter F."/>
            <person name="Albersmeier A."/>
            <person name="Kalinowski J."/>
            <person name="Ruckert C."/>
        </authorList>
    </citation>
    <scope>NUCLEOTIDE SEQUENCE</scope>
    <source>
        <strain evidence="7">VKM Ac-2007</strain>
    </source>
</reference>
<dbReference type="Pfam" id="PF00535">
    <property type="entry name" value="Glycos_transf_2"/>
    <property type="match status" value="1"/>
</dbReference>
<feature type="domain" description="Glycosyltransferase 2-like" evidence="5">
    <location>
        <begin position="8"/>
        <end position="138"/>
    </location>
</feature>
<gene>
    <name evidence="7" type="ORF">GCM10017600_47930</name>
</gene>
<accession>A0A9W6I3J4</accession>
<organism evidence="7 8">
    <name type="scientific">Streptosporangium carneum</name>
    <dbReference type="NCBI Taxonomy" id="47481"/>
    <lineage>
        <taxon>Bacteria</taxon>
        <taxon>Bacillati</taxon>
        <taxon>Actinomycetota</taxon>
        <taxon>Actinomycetes</taxon>
        <taxon>Streptosporangiales</taxon>
        <taxon>Streptosporangiaceae</taxon>
        <taxon>Streptosporangium</taxon>
    </lineage>
</organism>
<evidence type="ECO:0000256" key="3">
    <source>
        <dbReference type="ARBA" id="ARBA00022676"/>
    </source>
</evidence>
<comment type="similarity">
    <text evidence="2">Belongs to the glycosyltransferase 2 family.</text>
</comment>
<keyword evidence="4 7" id="KW-0808">Transferase</keyword>
<evidence type="ECO:0000259" key="5">
    <source>
        <dbReference type="Pfam" id="PF00535"/>
    </source>
</evidence>
<sequence length="303" mass="33712">MGNSLSCSVIVPTYNRRELLRHTLVSLTMQSLPRERFEVLVVDDGSSDGTPAVVEEFRDVLNLRYFYQADDGFQVSKARNVAISRAEAPVCVFVDTGVLLHSGCLAAHLDSHESAPGPVAVIGYIYGFDPVRTDSEPVRRAVDPSSPDATVEVMRANGWLDVREHFYARYTDAFGDEPAPWLVYWTGNASARTEQLRAVGMFDEAFRQWGGEDVDLGFRLHLAGARIVLNREAKSVHVPHETSFDDNMESSSTNLRYMAEKYGTPIVGLFAETPPEQVFDLNTVIRARGLPRCADFLARHAVD</sequence>
<dbReference type="Pfam" id="PF02709">
    <property type="entry name" value="Glyco_transf_7C"/>
    <property type="match status" value="1"/>
</dbReference>
<evidence type="ECO:0000256" key="2">
    <source>
        <dbReference type="ARBA" id="ARBA00006739"/>
    </source>
</evidence>
<dbReference type="Gene3D" id="3.90.550.10">
    <property type="entry name" value="Spore Coat Polysaccharide Biosynthesis Protein SpsA, Chain A"/>
    <property type="match status" value="1"/>
</dbReference>
<dbReference type="EMBL" id="BSEV01000011">
    <property type="protein sequence ID" value="GLK11386.1"/>
    <property type="molecule type" value="Genomic_DNA"/>
</dbReference>
<dbReference type="PANTHER" id="PTHR43179:SF12">
    <property type="entry name" value="GALACTOFURANOSYLTRANSFERASE GLFT2"/>
    <property type="match status" value="1"/>
</dbReference>
<comment type="caution">
    <text evidence="7">The sequence shown here is derived from an EMBL/GenBank/DDBJ whole genome shotgun (WGS) entry which is preliminary data.</text>
</comment>
<keyword evidence="3" id="KW-0328">Glycosyltransferase</keyword>
<evidence type="ECO:0000313" key="8">
    <source>
        <dbReference type="Proteomes" id="UP001143474"/>
    </source>
</evidence>
<reference evidence="7" key="2">
    <citation type="submission" date="2023-01" db="EMBL/GenBank/DDBJ databases">
        <authorList>
            <person name="Sun Q."/>
            <person name="Evtushenko L."/>
        </authorList>
    </citation>
    <scope>NUCLEOTIDE SEQUENCE</scope>
    <source>
        <strain evidence="7">VKM Ac-2007</strain>
    </source>
</reference>
<dbReference type="InterPro" id="IPR029044">
    <property type="entry name" value="Nucleotide-diphossugar_trans"/>
</dbReference>
<evidence type="ECO:0000256" key="4">
    <source>
        <dbReference type="ARBA" id="ARBA00022679"/>
    </source>
</evidence>
<evidence type="ECO:0000256" key="1">
    <source>
        <dbReference type="ARBA" id="ARBA00004776"/>
    </source>
</evidence>
<dbReference type="GO" id="GO:0016757">
    <property type="term" value="F:glycosyltransferase activity"/>
    <property type="evidence" value="ECO:0007669"/>
    <property type="project" value="UniProtKB-KW"/>
</dbReference>
<evidence type="ECO:0000313" key="7">
    <source>
        <dbReference type="EMBL" id="GLK11386.1"/>
    </source>
</evidence>
<dbReference type="InterPro" id="IPR027791">
    <property type="entry name" value="Galactosyl_T_C"/>
</dbReference>
<dbReference type="Proteomes" id="UP001143474">
    <property type="component" value="Unassembled WGS sequence"/>
</dbReference>